<dbReference type="SUPFAM" id="SSF53335">
    <property type="entry name" value="S-adenosyl-L-methionine-dependent methyltransferases"/>
    <property type="match status" value="1"/>
</dbReference>
<keyword evidence="2" id="KW-1185">Reference proteome</keyword>
<keyword evidence="1" id="KW-0489">Methyltransferase</keyword>
<dbReference type="Proteomes" id="UP000431264">
    <property type="component" value="Unassembled WGS sequence"/>
</dbReference>
<dbReference type="OrthoDB" id="9816564at2"/>
<dbReference type="RefSeq" id="WP_140999120.1">
    <property type="nucleotide sequence ID" value="NZ_VDCZ01000014.1"/>
</dbReference>
<proteinExistence type="predicted"/>
<name>A0A6I4IUT0_9FLAO</name>
<comment type="caution">
    <text evidence="1">The sequence shown here is derived from an EMBL/GenBank/DDBJ whole genome shotgun (WGS) entry which is preliminary data.</text>
</comment>
<dbReference type="GO" id="GO:0008168">
    <property type="term" value="F:methyltransferase activity"/>
    <property type="evidence" value="ECO:0007669"/>
    <property type="project" value="UniProtKB-KW"/>
</dbReference>
<evidence type="ECO:0000313" key="1">
    <source>
        <dbReference type="EMBL" id="MVO10697.1"/>
    </source>
</evidence>
<protein>
    <submittedName>
        <fullName evidence="1">Methyltransferase domain-containing protein</fullName>
    </submittedName>
</protein>
<accession>A0A6I4IUT0</accession>
<dbReference type="Gene3D" id="3.40.50.150">
    <property type="entry name" value="Vaccinia Virus protein VP39"/>
    <property type="match status" value="1"/>
</dbReference>
<organism evidence="1 2">
    <name type="scientific">Flavobacterium profundi</name>
    <dbReference type="NCBI Taxonomy" id="1774945"/>
    <lineage>
        <taxon>Bacteria</taxon>
        <taxon>Pseudomonadati</taxon>
        <taxon>Bacteroidota</taxon>
        <taxon>Flavobacteriia</taxon>
        <taxon>Flavobacteriales</taxon>
        <taxon>Flavobacteriaceae</taxon>
        <taxon>Flavobacterium</taxon>
    </lineage>
</organism>
<evidence type="ECO:0000313" key="2">
    <source>
        <dbReference type="Proteomes" id="UP000431264"/>
    </source>
</evidence>
<sequence length="211" mass="25275">MKPETCPLCHSTATVFCTKPKHLFYKCSQCDGIFRPKHTYFDRDTEKQHYEQHENDVNDLGYQNFVWPIVEAIIKDFTTTHKGLDFGSGTGPVISKLLTEKDYSVVNYDLFFENIPERLLQQYDFISCCEVMEHFHHPLQEFELLHSMLFPHGKLYCKTEVYRNQSPFENWYYKNDLTHVFIYQEATLHWLQKKVPFKKLDIRDKIIVFEK</sequence>
<dbReference type="InterPro" id="IPR029063">
    <property type="entry name" value="SAM-dependent_MTases_sf"/>
</dbReference>
<keyword evidence="1" id="KW-0808">Transferase</keyword>
<dbReference type="AlphaFoldDB" id="A0A6I4IUT0"/>
<dbReference type="CDD" id="cd02440">
    <property type="entry name" value="AdoMet_MTases"/>
    <property type="match status" value="1"/>
</dbReference>
<gene>
    <name evidence="1" type="ORF">GOQ30_16095</name>
</gene>
<dbReference type="Pfam" id="PF13489">
    <property type="entry name" value="Methyltransf_23"/>
    <property type="match status" value="1"/>
</dbReference>
<reference evidence="2" key="1">
    <citation type="submission" date="2019-05" db="EMBL/GenBank/DDBJ databases">
        <title>Flavobacterium profundi sp. nov., isolated from a deep-sea seamount.</title>
        <authorList>
            <person name="Zhang D.-C."/>
        </authorList>
    </citation>
    <scope>NUCLEOTIDE SEQUENCE [LARGE SCALE GENOMIC DNA]</scope>
    <source>
        <strain evidence="2">TP390</strain>
    </source>
</reference>
<dbReference type="EMBL" id="WQLW01000014">
    <property type="protein sequence ID" value="MVO10697.1"/>
    <property type="molecule type" value="Genomic_DNA"/>
</dbReference>
<dbReference type="GO" id="GO:0032259">
    <property type="term" value="P:methylation"/>
    <property type="evidence" value="ECO:0007669"/>
    <property type="project" value="UniProtKB-KW"/>
</dbReference>